<feature type="domain" description="Peptidase S11 D-Ala-D-Ala carboxypeptidase A C-terminal" evidence="1">
    <location>
        <begin position="37"/>
        <end position="123"/>
    </location>
</feature>
<gene>
    <name evidence="2" type="ORF">CP6013_01243</name>
</gene>
<name>A0A837S6W5_CLOPA</name>
<dbReference type="GO" id="GO:0009002">
    <property type="term" value="F:serine-type D-Ala-D-Ala carboxypeptidase activity"/>
    <property type="evidence" value="ECO:0007669"/>
    <property type="project" value="InterPro"/>
</dbReference>
<evidence type="ECO:0000259" key="1">
    <source>
        <dbReference type="SMART" id="SM00936"/>
    </source>
</evidence>
<proteinExistence type="predicted"/>
<dbReference type="InterPro" id="IPR015956">
    <property type="entry name" value="Peniciliin-bd_prot_C_sf"/>
</dbReference>
<dbReference type="AlphaFoldDB" id="A0A837S6W5"/>
<dbReference type="EMBL" id="JPGY02000001">
    <property type="protein sequence ID" value="KRU11996.1"/>
    <property type="molecule type" value="Genomic_DNA"/>
</dbReference>
<dbReference type="InterPro" id="IPR037167">
    <property type="entry name" value="Peptidase_S11_C_sf"/>
</dbReference>
<dbReference type="Pfam" id="PF07943">
    <property type="entry name" value="PBP5_C"/>
    <property type="match status" value="1"/>
</dbReference>
<sequence length="138" mass="15970">MVTSVDMDGHDVIFVVLNCTPRWKETGKIYKYVKDNYSYKKLCSVNDNIPKAAINKKDNVKLSLKEDIVLPCENNKNYTTKYVIPKISLKKINKGDEFGKVQVYKEDKLLYSEPLIVNNNIKEKSSIIDKFFKGIKKN</sequence>
<evidence type="ECO:0000313" key="2">
    <source>
        <dbReference type="EMBL" id="KRU11996.1"/>
    </source>
</evidence>
<reference evidence="2 3" key="1">
    <citation type="journal article" name="Genome Announc.">
        <title>Improved Draft Genome Sequence of Clostridium pasteurianum Strain ATCC 6013 (DSM 525) Using a Hybrid Next-Generation Sequencing Approach.</title>
        <authorList>
            <person name="Pyne M.E."/>
            <person name="Utturkar S."/>
            <person name="Brown S.D."/>
            <person name="Moo-Young M."/>
            <person name="Chung D.A."/>
            <person name="Chou C.P."/>
        </authorList>
    </citation>
    <scope>NUCLEOTIDE SEQUENCE [LARGE SCALE GENOMIC DNA]</scope>
    <source>
        <strain evidence="2 3">ATCC 6013</strain>
    </source>
</reference>
<comment type="caution">
    <text evidence="2">The sequence shown here is derived from an EMBL/GenBank/DDBJ whole genome shotgun (WGS) entry which is preliminary data.</text>
</comment>
<organism evidence="2 3">
    <name type="scientific">Clostridium pasteurianum DSM 525 = ATCC 6013</name>
    <dbReference type="NCBI Taxonomy" id="1262449"/>
    <lineage>
        <taxon>Bacteria</taxon>
        <taxon>Bacillati</taxon>
        <taxon>Bacillota</taxon>
        <taxon>Clostridia</taxon>
        <taxon>Eubacteriales</taxon>
        <taxon>Clostridiaceae</taxon>
        <taxon>Clostridium</taxon>
    </lineage>
</organism>
<dbReference type="Gene3D" id="2.60.410.10">
    <property type="entry name" value="D-Ala-D-Ala carboxypeptidase, C-terminal domain"/>
    <property type="match status" value="1"/>
</dbReference>
<dbReference type="SMART" id="SM00936">
    <property type="entry name" value="PBP5_C"/>
    <property type="match status" value="1"/>
</dbReference>
<dbReference type="GO" id="GO:0006508">
    <property type="term" value="P:proteolysis"/>
    <property type="evidence" value="ECO:0007669"/>
    <property type="project" value="InterPro"/>
</dbReference>
<protein>
    <submittedName>
        <fullName evidence="2">Penicillin-binding protein 5 domain protein</fullName>
    </submittedName>
</protein>
<evidence type="ECO:0000313" key="3">
    <source>
        <dbReference type="Proteomes" id="UP000028042"/>
    </source>
</evidence>
<dbReference type="Proteomes" id="UP000028042">
    <property type="component" value="Unassembled WGS sequence"/>
</dbReference>
<dbReference type="InterPro" id="IPR012907">
    <property type="entry name" value="Peptidase_S11_C"/>
</dbReference>
<dbReference type="SUPFAM" id="SSF69189">
    <property type="entry name" value="Penicillin-binding protein associated domain"/>
    <property type="match status" value="1"/>
</dbReference>
<accession>A0A837S6W5</accession>